<organism evidence="2 3">
    <name type="scientific">Novacetimonas pomaceti</name>
    <dbReference type="NCBI Taxonomy" id="2021998"/>
    <lineage>
        <taxon>Bacteria</taxon>
        <taxon>Pseudomonadati</taxon>
        <taxon>Pseudomonadota</taxon>
        <taxon>Alphaproteobacteria</taxon>
        <taxon>Acetobacterales</taxon>
        <taxon>Acetobacteraceae</taxon>
        <taxon>Novacetimonas</taxon>
    </lineage>
</organism>
<dbReference type="AlphaFoldDB" id="A0A318Q4F8"/>
<keyword evidence="1" id="KW-0732">Signal</keyword>
<evidence type="ECO:0000313" key="2">
    <source>
        <dbReference type="EMBL" id="PYD74416.1"/>
    </source>
</evidence>
<name>A0A318Q4F8_9PROT</name>
<proteinExistence type="predicted"/>
<evidence type="ECO:0000313" key="3">
    <source>
        <dbReference type="Proteomes" id="UP000247609"/>
    </source>
</evidence>
<sequence length="121" mass="14022">MIGWKGSEINVRHIRSCSRLICMLAFSLLAGACSVGPHYQPEHAALPAHYREEKDDDVDFRPVELVQWWQQFHDPILNRLVEVAFDHNHDIRGAAQRVLVAHAMRDIDADFSHLRQFRVIL</sequence>
<feature type="chain" id="PRO_5016359413" description="RND transporter" evidence="1">
    <location>
        <begin position="33"/>
        <end position="121"/>
    </location>
</feature>
<dbReference type="PROSITE" id="PS51257">
    <property type="entry name" value="PROKAR_LIPOPROTEIN"/>
    <property type="match status" value="1"/>
</dbReference>
<feature type="signal peptide" evidence="1">
    <location>
        <begin position="1"/>
        <end position="32"/>
    </location>
</feature>
<dbReference type="Gene3D" id="1.20.1600.10">
    <property type="entry name" value="Outer membrane efflux proteins (OEP)"/>
    <property type="match status" value="1"/>
</dbReference>
<dbReference type="SUPFAM" id="SSF56954">
    <property type="entry name" value="Outer membrane efflux proteins (OEP)"/>
    <property type="match status" value="1"/>
</dbReference>
<protein>
    <recommendedName>
        <fullName evidence="4">RND transporter</fullName>
    </recommendedName>
</protein>
<gene>
    <name evidence="2" type="ORF">CFR71_15190</name>
</gene>
<accession>A0A318Q4F8</accession>
<evidence type="ECO:0008006" key="4">
    <source>
        <dbReference type="Google" id="ProtNLM"/>
    </source>
</evidence>
<comment type="caution">
    <text evidence="2">The sequence shown here is derived from an EMBL/GenBank/DDBJ whole genome shotgun (WGS) entry which is preliminary data.</text>
</comment>
<dbReference type="EMBL" id="NOXG01000064">
    <property type="protein sequence ID" value="PYD74416.1"/>
    <property type="molecule type" value="Genomic_DNA"/>
</dbReference>
<evidence type="ECO:0000256" key="1">
    <source>
        <dbReference type="SAM" id="SignalP"/>
    </source>
</evidence>
<dbReference type="Proteomes" id="UP000247609">
    <property type="component" value="Unassembled WGS sequence"/>
</dbReference>
<reference evidence="2 3" key="1">
    <citation type="submission" date="2017-07" db="EMBL/GenBank/DDBJ databases">
        <title>A draft genome sequence of Komagataeibacter sp. T5K1.</title>
        <authorList>
            <person name="Skraban J."/>
            <person name="Cleenwerck I."/>
            <person name="Vandamme P."/>
            <person name="Trcek J."/>
        </authorList>
    </citation>
    <scope>NUCLEOTIDE SEQUENCE [LARGE SCALE GENOMIC DNA]</scope>
    <source>
        <strain evidence="2 3">T5K1</strain>
    </source>
</reference>